<gene>
    <name evidence="5" type="ORF">FHS18_003268</name>
</gene>
<dbReference type="PANTHER" id="PTHR43280:SF28">
    <property type="entry name" value="HTH-TYPE TRANSCRIPTIONAL ACTIVATOR RHAS"/>
    <property type="match status" value="1"/>
</dbReference>
<keyword evidence="2 5" id="KW-0238">DNA-binding</keyword>
<evidence type="ECO:0000256" key="3">
    <source>
        <dbReference type="ARBA" id="ARBA00023163"/>
    </source>
</evidence>
<evidence type="ECO:0000313" key="6">
    <source>
        <dbReference type="Proteomes" id="UP000570361"/>
    </source>
</evidence>
<evidence type="ECO:0000256" key="2">
    <source>
        <dbReference type="ARBA" id="ARBA00023125"/>
    </source>
</evidence>
<comment type="caution">
    <text evidence="5">The sequence shown here is derived from an EMBL/GenBank/DDBJ whole genome shotgun (WGS) entry which is preliminary data.</text>
</comment>
<name>A0A7W5AYP0_9BACL</name>
<keyword evidence="1" id="KW-0805">Transcription regulation</keyword>
<keyword evidence="3" id="KW-0804">Transcription</keyword>
<dbReference type="InterPro" id="IPR009057">
    <property type="entry name" value="Homeodomain-like_sf"/>
</dbReference>
<dbReference type="Gene3D" id="1.10.10.60">
    <property type="entry name" value="Homeodomain-like"/>
    <property type="match status" value="1"/>
</dbReference>
<keyword evidence="6" id="KW-1185">Reference proteome</keyword>
<evidence type="ECO:0000256" key="1">
    <source>
        <dbReference type="ARBA" id="ARBA00023015"/>
    </source>
</evidence>
<reference evidence="5 6" key="1">
    <citation type="submission" date="2020-08" db="EMBL/GenBank/DDBJ databases">
        <title>Genomic Encyclopedia of Type Strains, Phase III (KMG-III): the genomes of soil and plant-associated and newly described type strains.</title>
        <authorList>
            <person name="Whitman W."/>
        </authorList>
    </citation>
    <scope>NUCLEOTIDE SEQUENCE [LARGE SCALE GENOMIC DNA]</scope>
    <source>
        <strain evidence="5 6">CECT 5862</strain>
    </source>
</reference>
<dbReference type="PANTHER" id="PTHR43280">
    <property type="entry name" value="ARAC-FAMILY TRANSCRIPTIONAL REGULATOR"/>
    <property type="match status" value="1"/>
</dbReference>
<evidence type="ECO:0000313" key="5">
    <source>
        <dbReference type="EMBL" id="MBB3111200.1"/>
    </source>
</evidence>
<dbReference type="RefSeq" id="WP_183601059.1">
    <property type="nucleotide sequence ID" value="NZ_JACHXK010000006.1"/>
</dbReference>
<dbReference type="EMBL" id="JACHXK010000006">
    <property type="protein sequence ID" value="MBB3111200.1"/>
    <property type="molecule type" value="Genomic_DNA"/>
</dbReference>
<dbReference type="GO" id="GO:0003700">
    <property type="term" value="F:DNA-binding transcription factor activity"/>
    <property type="evidence" value="ECO:0007669"/>
    <property type="project" value="InterPro"/>
</dbReference>
<organism evidence="5 6">
    <name type="scientific">Paenibacillus phyllosphaerae</name>
    <dbReference type="NCBI Taxonomy" id="274593"/>
    <lineage>
        <taxon>Bacteria</taxon>
        <taxon>Bacillati</taxon>
        <taxon>Bacillota</taxon>
        <taxon>Bacilli</taxon>
        <taxon>Bacillales</taxon>
        <taxon>Paenibacillaceae</taxon>
        <taxon>Paenibacillus</taxon>
    </lineage>
</organism>
<dbReference type="GO" id="GO:0043565">
    <property type="term" value="F:sequence-specific DNA binding"/>
    <property type="evidence" value="ECO:0007669"/>
    <property type="project" value="InterPro"/>
</dbReference>
<dbReference type="InterPro" id="IPR003313">
    <property type="entry name" value="AraC-bd"/>
</dbReference>
<dbReference type="Pfam" id="PF12833">
    <property type="entry name" value="HTH_18"/>
    <property type="match status" value="1"/>
</dbReference>
<dbReference type="InterPro" id="IPR018060">
    <property type="entry name" value="HTH_AraC"/>
</dbReference>
<proteinExistence type="predicted"/>
<dbReference type="SMART" id="SM00342">
    <property type="entry name" value="HTH_ARAC"/>
    <property type="match status" value="1"/>
</dbReference>
<dbReference type="InterPro" id="IPR037923">
    <property type="entry name" value="HTH-like"/>
</dbReference>
<accession>A0A7W5AYP0</accession>
<dbReference type="SUPFAM" id="SSF46689">
    <property type="entry name" value="Homeodomain-like"/>
    <property type="match status" value="1"/>
</dbReference>
<dbReference type="SUPFAM" id="SSF51215">
    <property type="entry name" value="Regulatory protein AraC"/>
    <property type="match status" value="1"/>
</dbReference>
<dbReference type="PROSITE" id="PS01124">
    <property type="entry name" value="HTH_ARAC_FAMILY_2"/>
    <property type="match status" value="1"/>
</dbReference>
<sequence>MTTYLDYMISPLPIRVYDPKVDKSKLRVKSLRLVSAGHLPGRTLQRDNAVFIYWAFVYIAGGSGYYKVGEGEKQPVQAGSLFCFYPGEVFQYGPDEGGDWEEYYFNVEGARIEEWLANWVDNPAIVRQVGRDEAVLSKLERIFTLVESGIPVQLDQAALLLESVLFEWLVQQAQPTAGSRSQYMTRIIDDLSDTLYEAFDADKLAKRHHISVSTLRRIVESYTGYPLGEYMHRLRISESKRLLLNTDWSVKEISERLDYKDPFYFSRVFKRLTGYSPKRYRDQIGQ</sequence>
<dbReference type="Pfam" id="PF02311">
    <property type="entry name" value="AraC_binding"/>
    <property type="match status" value="1"/>
</dbReference>
<dbReference type="Proteomes" id="UP000570361">
    <property type="component" value="Unassembled WGS sequence"/>
</dbReference>
<feature type="domain" description="HTH araC/xylS-type" evidence="4">
    <location>
        <begin position="185"/>
        <end position="283"/>
    </location>
</feature>
<dbReference type="Gene3D" id="2.60.120.280">
    <property type="entry name" value="Regulatory protein AraC"/>
    <property type="match status" value="1"/>
</dbReference>
<protein>
    <submittedName>
        <fullName evidence="5">AraC-like DNA-binding protein</fullName>
    </submittedName>
</protein>
<evidence type="ECO:0000259" key="4">
    <source>
        <dbReference type="PROSITE" id="PS01124"/>
    </source>
</evidence>
<dbReference type="AlphaFoldDB" id="A0A7W5AYP0"/>